<accession>A0A0C9VEX1</accession>
<sequence length="194" mass="21469">MSSGSSKMNTPAHWPPGISYLSSPSYTLSVPPHILTEIRGSKPSLHTPPCNLVSIRRITAPNHPAAGQYGLFANRTIPPHSHICDYLGEVHCDDRNSDYDLSLLRTRDGTNVGVDANRKGNEARFVNDYRSIQAKPNAIFKEGRTTSGELRISIWSGASKLRKGEEILVSYGKSWWKARHADVSEEATQSRTPE</sequence>
<name>A0A0C9VEX1_SPHS4</name>
<dbReference type="Pfam" id="PF00856">
    <property type="entry name" value="SET"/>
    <property type="match status" value="1"/>
</dbReference>
<feature type="domain" description="SET" evidence="1">
    <location>
        <begin position="51"/>
        <end position="172"/>
    </location>
</feature>
<dbReference type="PROSITE" id="PS50280">
    <property type="entry name" value="SET"/>
    <property type="match status" value="1"/>
</dbReference>
<evidence type="ECO:0000313" key="2">
    <source>
        <dbReference type="EMBL" id="KIJ45564.1"/>
    </source>
</evidence>
<dbReference type="OrthoDB" id="5792673at2759"/>
<gene>
    <name evidence="2" type="ORF">M422DRAFT_29687</name>
</gene>
<dbReference type="InterPro" id="IPR001214">
    <property type="entry name" value="SET_dom"/>
</dbReference>
<organism evidence="2 3">
    <name type="scientific">Sphaerobolus stellatus (strain SS14)</name>
    <dbReference type="NCBI Taxonomy" id="990650"/>
    <lineage>
        <taxon>Eukaryota</taxon>
        <taxon>Fungi</taxon>
        <taxon>Dikarya</taxon>
        <taxon>Basidiomycota</taxon>
        <taxon>Agaricomycotina</taxon>
        <taxon>Agaricomycetes</taxon>
        <taxon>Phallomycetidae</taxon>
        <taxon>Geastrales</taxon>
        <taxon>Sphaerobolaceae</taxon>
        <taxon>Sphaerobolus</taxon>
    </lineage>
</organism>
<dbReference type="SUPFAM" id="SSF82199">
    <property type="entry name" value="SET domain"/>
    <property type="match status" value="1"/>
</dbReference>
<keyword evidence="3" id="KW-1185">Reference proteome</keyword>
<protein>
    <recommendedName>
        <fullName evidence="1">SET domain-containing protein</fullName>
    </recommendedName>
</protein>
<dbReference type="HOGENOM" id="CLU_054608_0_1_1"/>
<dbReference type="EMBL" id="KN837111">
    <property type="protein sequence ID" value="KIJ45564.1"/>
    <property type="molecule type" value="Genomic_DNA"/>
</dbReference>
<dbReference type="Gene3D" id="2.170.270.10">
    <property type="entry name" value="SET domain"/>
    <property type="match status" value="1"/>
</dbReference>
<dbReference type="InterPro" id="IPR046341">
    <property type="entry name" value="SET_dom_sf"/>
</dbReference>
<dbReference type="AlphaFoldDB" id="A0A0C9VEX1"/>
<evidence type="ECO:0000259" key="1">
    <source>
        <dbReference type="PROSITE" id="PS50280"/>
    </source>
</evidence>
<proteinExistence type="predicted"/>
<dbReference type="Proteomes" id="UP000054279">
    <property type="component" value="Unassembled WGS sequence"/>
</dbReference>
<evidence type="ECO:0000313" key="3">
    <source>
        <dbReference type="Proteomes" id="UP000054279"/>
    </source>
</evidence>
<reference evidence="2 3" key="1">
    <citation type="submission" date="2014-06" db="EMBL/GenBank/DDBJ databases">
        <title>Evolutionary Origins and Diversification of the Mycorrhizal Mutualists.</title>
        <authorList>
            <consortium name="DOE Joint Genome Institute"/>
            <consortium name="Mycorrhizal Genomics Consortium"/>
            <person name="Kohler A."/>
            <person name="Kuo A."/>
            <person name="Nagy L.G."/>
            <person name="Floudas D."/>
            <person name="Copeland A."/>
            <person name="Barry K.W."/>
            <person name="Cichocki N."/>
            <person name="Veneault-Fourrey C."/>
            <person name="LaButti K."/>
            <person name="Lindquist E.A."/>
            <person name="Lipzen A."/>
            <person name="Lundell T."/>
            <person name="Morin E."/>
            <person name="Murat C."/>
            <person name="Riley R."/>
            <person name="Ohm R."/>
            <person name="Sun H."/>
            <person name="Tunlid A."/>
            <person name="Henrissat B."/>
            <person name="Grigoriev I.V."/>
            <person name="Hibbett D.S."/>
            <person name="Martin F."/>
        </authorList>
    </citation>
    <scope>NUCLEOTIDE SEQUENCE [LARGE SCALE GENOMIC DNA]</scope>
    <source>
        <strain evidence="2 3">SS14</strain>
    </source>
</reference>